<comment type="subcellular location">
    <subcellularLocation>
        <location evidence="2">Endoplasmic reticulum membrane</location>
        <topology evidence="2">Single-pass type II membrane protein</topology>
    </subcellularLocation>
</comment>
<evidence type="ECO:0000256" key="9">
    <source>
        <dbReference type="ARBA" id="ARBA00022786"/>
    </source>
</evidence>
<keyword evidence="14" id="KW-1133">Transmembrane helix</keyword>
<evidence type="ECO:0000256" key="7">
    <source>
        <dbReference type="ARBA" id="ARBA00022692"/>
    </source>
</evidence>
<dbReference type="GO" id="GO:0009003">
    <property type="term" value="F:signal peptidase activity"/>
    <property type="evidence" value="ECO:0007669"/>
    <property type="project" value="UniProtKB-EC"/>
</dbReference>
<dbReference type="Gene3D" id="3.10.110.10">
    <property type="entry name" value="Ubiquitin Conjugating Enzyme"/>
    <property type="match status" value="1"/>
</dbReference>
<dbReference type="GO" id="GO:0006465">
    <property type="term" value="P:signal peptide processing"/>
    <property type="evidence" value="ECO:0007669"/>
    <property type="project" value="UniProtKB-UniRule"/>
</dbReference>
<dbReference type="InterPro" id="IPR019756">
    <property type="entry name" value="Pept_S26A_signal_pept_1_Ser-AS"/>
</dbReference>
<dbReference type="EC" id="3.4.21.89" evidence="18"/>
<dbReference type="GO" id="GO:0004252">
    <property type="term" value="F:serine-type endopeptidase activity"/>
    <property type="evidence" value="ECO:0007669"/>
    <property type="project" value="InterPro"/>
</dbReference>
<dbReference type="Pfam" id="PF00179">
    <property type="entry name" value="UQ_con"/>
    <property type="match status" value="1"/>
</dbReference>
<name>A0A3E2HA42_SCYLI</name>
<feature type="non-terminal residue" evidence="20">
    <location>
        <position position="1"/>
    </location>
</feature>
<dbReference type="OMA" id="IMLMANM"/>
<dbReference type="InterPro" id="IPR001733">
    <property type="entry name" value="Peptidase_S26B"/>
</dbReference>
<comment type="caution">
    <text evidence="20">The sequence shown here is derived from an EMBL/GenBank/DDBJ whole genome shotgun (WGS) entry which is preliminary data.</text>
</comment>
<keyword evidence="12" id="KW-0067">ATP-binding</keyword>
<dbReference type="InterPro" id="IPR016135">
    <property type="entry name" value="UBQ-conjugating_enzyme/RWD"/>
</dbReference>
<dbReference type="PANTHER" id="PTHR10806">
    <property type="entry name" value="SIGNAL PEPTIDASE COMPLEX CATALYTIC SUBUNIT SEC11"/>
    <property type="match status" value="1"/>
</dbReference>
<dbReference type="GO" id="GO:0005524">
    <property type="term" value="F:ATP binding"/>
    <property type="evidence" value="ECO:0007669"/>
    <property type="project" value="UniProtKB-KW"/>
</dbReference>
<dbReference type="SUPFAM" id="SSF51306">
    <property type="entry name" value="LexA/Signal peptidase"/>
    <property type="match status" value="1"/>
</dbReference>
<proteinExistence type="inferred from homology"/>
<evidence type="ECO:0000256" key="8">
    <source>
        <dbReference type="ARBA" id="ARBA00022741"/>
    </source>
</evidence>
<feature type="non-terminal residue" evidence="20">
    <location>
        <position position="299"/>
    </location>
</feature>
<keyword evidence="5 18" id="KW-0645">Protease</keyword>
<keyword evidence="10 18" id="KW-0378">Hydrolase</keyword>
<evidence type="ECO:0000256" key="11">
    <source>
        <dbReference type="ARBA" id="ARBA00022824"/>
    </source>
</evidence>
<keyword evidence="15" id="KW-0472">Membrane</keyword>
<keyword evidence="7" id="KW-0812">Transmembrane</keyword>
<dbReference type="NCBIfam" id="TIGR02228">
    <property type="entry name" value="sigpep_I_arch"/>
    <property type="match status" value="1"/>
</dbReference>
<evidence type="ECO:0000256" key="13">
    <source>
        <dbReference type="ARBA" id="ARBA00022968"/>
    </source>
</evidence>
<evidence type="ECO:0000259" key="19">
    <source>
        <dbReference type="PROSITE" id="PS50127"/>
    </source>
</evidence>
<feature type="domain" description="UBC core" evidence="19">
    <location>
        <begin position="150"/>
        <end position="299"/>
    </location>
</feature>
<evidence type="ECO:0000256" key="17">
    <source>
        <dbReference type="ARBA" id="ARBA00047037"/>
    </source>
</evidence>
<evidence type="ECO:0000256" key="12">
    <source>
        <dbReference type="ARBA" id="ARBA00022840"/>
    </source>
</evidence>
<evidence type="ECO:0000256" key="15">
    <source>
        <dbReference type="ARBA" id="ARBA00023136"/>
    </source>
</evidence>
<dbReference type="Proteomes" id="UP000258309">
    <property type="component" value="Unassembled WGS sequence"/>
</dbReference>
<dbReference type="GO" id="GO:0016740">
    <property type="term" value="F:transferase activity"/>
    <property type="evidence" value="ECO:0007669"/>
    <property type="project" value="UniProtKB-KW"/>
</dbReference>
<dbReference type="InterPro" id="IPR036286">
    <property type="entry name" value="LexA/Signal_pep-like_sf"/>
</dbReference>
<comment type="subunit">
    <text evidence="17">Component of the signal peptidase complex (SPC) composed of a catalytic subunit SEC11 and three accessory subunits SPC1, SPC2 and SPC3. The complex induces a local thinning of the ER membrane which is used to measure the length of the signal peptide (SP) h-region of protein substrates. This ensures the selectivity of the complex towards h-regions shorter than 18-20 amino acids. SPC associates with the translocon complex.</text>
</comment>
<keyword evidence="21" id="KW-1185">Reference proteome</keyword>
<dbReference type="PANTHER" id="PTHR10806:SF6">
    <property type="entry name" value="SIGNAL PEPTIDASE COMPLEX CATALYTIC SUBUNIT SEC11"/>
    <property type="match status" value="1"/>
</dbReference>
<evidence type="ECO:0000256" key="1">
    <source>
        <dbReference type="ARBA" id="ARBA00000677"/>
    </source>
</evidence>
<accession>A0A3E2HA42</accession>
<evidence type="ECO:0000313" key="20">
    <source>
        <dbReference type="EMBL" id="RFU30316.1"/>
    </source>
</evidence>
<dbReference type="AlphaFoldDB" id="A0A3E2HA42"/>
<keyword evidence="9" id="KW-0833">Ubl conjugation pathway</keyword>
<evidence type="ECO:0000256" key="10">
    <source>
        <dbReference type="ARBA" id="ARBA00022801"/>
    </source>
</evidence>
<dbReference type="InterPro" id="IPR000608">
    <property type="entry name" value="UBC"/>
</dbReference>
<evidence type="ECO:0000256" key="14">
    <source>
        <dbReference type="ARBA" id="ARBA00022989"/>
    </source>
</evidence>
<evidence type="ECO:0000313" key="21">
    <source>
        <dbReference type="Proteomes" id="UP000258309"/>
    </source>
</evidence>
<comment type="catalytic activity">
    <reaction evidence="1 18">
        <text>Cleavage of hydrophobic, N-terminal signal or leader sequences from secreted and periplasmic proteins.</text>
        <dbReference type="EC" id="3.4.21.89"/>
    </reaction>
</comment>
<evidence type="ECO:0000256" key="18">
    <source>
        <dbReference type="RuleBase" id="RU362047"/>
    </source>
</evidence>
<gene>
    <name evidence="20" type="ORF">B7463_g6007</name>
</gene>
<keyword evidence="13" id="KW-0735">Signal-anchor</keyword>
<protein>
    <recommendedName>
        <fullName evidence="4 18">Signal peptidase complex catalytic subunit SEC11</fullName>
        <ecNumber evidence="18">3.4.21.89</ecNumber>
    </recommendedName>
</protein>
<evidence type="ECO:0000256" key="3">
    <source>
        <dbReference type="ARBA" id="ARBA00011035"/>
    </source>
</evidence>
<evidence type="ECO:0000256" key="2">
    <source>
        <dbReference type="ARBA" id="ARBA00004648"/>
    </source>
</evidence>
<organism evidence="20 21">
    <name type="scientific">Scytalidium lignicola</name>
    <name type="common">Hyphomycete</name>
    <dbReference type="NCBI Taxonomy" id="5539"/>
    <lineage>
        <taxon>Eukaryota</taxon>
        <taxon>Fungi</taxon>
        <taxon>Dikarya</taxon>
        <taxon>Ascomycota</taxon>
        <taxon>Pezizomycotina</taxon>
        <taxon>Leotiomycetes</taxon>
        <taxon>Leotiomycetes incertae sedis</taxon>
        <taxon>Scytalidium</taxon>
    </lineage>
</organism>
<dbReference type="InterPro" id="IPR019533">
    <property type="entry name" value="Peptidase_S26"/>
</dbReference>
<dbReference type="FunFam" id="3.10.110.10:FF:000060">
    <property type="entry name" value="Ubiquitin conjugating enzyme (UbcB)"/>
    <property type="match status" value="1"/>
</dbReference>
<dbReference type="PRINTS" id="PR00728">
    <property type="entry name" value="SIGNALPTASE"/>
</dbReference>
<dbReference type="SMART" id="SM00212">
    <property type="entry name" value="UBCc"/>
    <property type="match status" value="1"/>
</dbReference>
<sequence length="299" mass="33166">MLSALQNPRQAAAQLLNFAMILSTAFMMWKGLSVISDSPSPIVVVLSGSMEPAFQRGDLLFLWGRNIFAETEVGEIVVYQVKGKEIPIVHRVVRRFGTGKHAKLLTKGDNNVSDDTELYAQGQDFLDRSDIVGSVVGYVPFVGYVTILLSEHPWLKTEFGEVSVNPPAGIKVNLIDDDIHNWSVLLDGPEGSPYAGGKFKLHLSLPTEYPFKPPTVTFKTRIWHPNVTFDEKGSICIGILKTDAWKPSSKIMSVLTAVQQLLVEPVPDDAVEAAAGEKFKNNRKEFDKEAKEYTKKYAK</sequence>
<dbReference type="PROSITE" id="PS50127">
    <property type="entry name" value="UBC_2"/>
    <property type="match status" value="1"/>
</dbReference>
<evidence type="ECO:0000256" key="5">
    <source>
        <dbReference type="ARBA" id="ARBA00022670"/>
    </source>
</evidence>
<keyword evidence="6" id="KW-0808">Transferase</keyword>
<keyword evidence="8" id="KW-0547">Nucleotide-binding</keyword>
<dbReference type="Gene3D" id="2.10.109.10">
    <property type="entry name" value="Umud Fragment, subunit A"/>
    <property type="match status" value="1"/>
</dbReference>
<dbReference type="CDD" id="cd06530">
    <property type="entry name" value="S26_SPase_I"/>
    <property type="match status" value="1"/>
</dbReference>
<evidence type="ECO:0000256" key="16">
    <source>
        <dbReference type="ARBA" id="ARBA00045533"/>
    </source>
</evidence>
<dbReference type="EMBL" id="NCSJ02000103">
    <property type="protein sequence ID" value="RFU30316.1"/>
    <property type="molecule type" value="Genomic_DNA"/>
</dbReference>
<comment type="similarity">
    <text evidence="3 18">Belongs to the peptidase S26B family.</text>
</comment>
<dbReference type="PROSITE" id="PS00501">
    <property type="entry name" value="SPASE_I_1"/>
    <property type="match status" value="1"/>
</dbReference>
<evidence type="ECO:0000256" key="6">
    <source>
        <dbReference type="ARBA" id="ARBA00022679"/>
    </source>
</evidence>
<dbReference type="SUPFAM" id="SSF54495">
    <property type="entry name" value="UBC-like"/>
    <property type="match status" value="1"/>
</dbReference>
<evidence type="ECO:0000256" key="4">
    <source>
        <dbReference type="ARBA" id="ARBA00019685"/>
    </source>
</evidence>
<keyword evidence="11 18" id="KW-0256">Endoplasmic reticulum</keyword>
<reference evidence="20 21" key="1">
    <citation type="submission" date="2018-05" db="EMBL/GenBank/DDBJ databases">
        <title>Draft genome sequence of Scytalidium lignicola DSM 105466, a ubiquitous saprotrophic fungus.</title>
        <authorList>
            <person name="Buettner E."/>
            <person name="Gebauer A.M."/>
            <person name="Hofrichter M."/>
            <person name="Liers C."/>
            <person name="Kellner H."/>
        </authorList>
    </citation>
    <scope>NUCLEOTIDE SEQUENCE [LARGE SCALE GENOMIC DNA]</scope>
    <source>
        <strain evidence="20 21">DSM 105466</strain>
    </source>
</reference>
<dbReference type="GO" id="GO:0005787">
    <property type="term" value="C:signal peptidase complex"/>
    <property type="evidence" value="ECO:0007669"/>
    <property type="project" value="TreeGrafter"/>
</dbReference>
<dbReference type="STRING" id="5539.A0A3E2HA42"/>
<comment type="function">
    <text evidence="16">Catalytic component of the signal peptidase complex (SPC) which catalyzes the cleavage of N-terminal signal sequences from nascent proteins as they are translocated into the lumen of the endoplasmic reticulum. Specifically cleaves N-terminal signal peptides that contain a hydrophobic alpha-helix (h-region) shorter than 18-20 amino acids.</text>
</comment>
<dbReference type="OrthoDB" id="10257561at2759"/>